<dbReference type="NCBIfam" id="TIGR04086">
    <property type="entry name" value="TIGR04086_membr"/>
    <property type="match status" value="1"/>
</dbReference>
<keyword evidence="1" id="KW-0812">Transmembrane</keyword>
<organism evidence="2 3">
    <name type="scientific">Clostridium thermosuccinogenes</name>
    <dbReference type="NCBI Taxonomy" id="84032"/>
    <lineage>
        <taxon>Bacteria</taxon>
        <taxon>Bacillati</taxon>
        <taxon>Bacillota</taxon>
        <taxon>Clostridia</taxon>
        <taxon>Eubacteriales</taxon>
        <taxon>Clostridiaceae</taxon>
        <taxon>Clostridium</taxon>
    </lineage>
</organism>
<dbReference type="EMBL" id="NIOJ01000058">
    <property type="protein sequence ID" value="PNT95850.1"/>
    <property type="molecule type" value="Genomic_DNA"/>
</dbReference>
<dbReference type="Pfam" id="PF12670">
    <property type="entry name" value="DUF3792"/>
    <property type="match status" value="1"/>
</dbReference>
<dbReference type="InterPro" id="IPR023804">
    <property type="entry name" value="DUF3792_TM"/>
</dbReference>
<name>A0A2K2FAN3_9CLOT</name>
<reference evidence="2 3" key="1">
    <citation type="submission" date="2017-06" db="EMBL/GenBank/DDBJ databases">
        <title>Investigating the central metabolism of Clostridium thermosuccinogenes.</title>
        <authorList>
            <person name="Koendjbiharie J.G."/>
            <person name="van Kranenburg R."/>
        </authorList>
    </citation>
    <scope>NUCLEOTIDE SEQUENCE [LARGE SCALE GENOMIC DNA]</scope>
    <source>
        <strain evidence="2 3">DSM 5806</strain>
    </source>
</reference>
<feature type="transmembrane region" description="Helical" evidence="1">
    <location>
        <begin position="82"/>
        <end position="100"/>
    </location>
</feature>
<keyword evidence="1" id="KW-1133">Transmembrane helix</keyword>
<evidence type="ECO:0000313" key="2">
    <source>
        <dbReference type="EMBL" id="PNT95850.1"/>
    </source>
</evidence>
<protein>
    <submittedName>
        <fullName evidence="2">TIGR04086 family membrane protein</fullName>
    </submittedName>
</protein>
<dbReference type="KEGG" id="cthd:CDO33_07440"/>
<feature type="transmembrane region" description="Helical" evidence="1">
    <location>
        <begin position="26"/>
        <end position="47"/>
    </location>
</feature>
<gene>
    <name evidence="2" type="ORF">CDQ84_16355</name>
</gene>
<evidence type="ECO:0000256" key="1">
    <source>
        <dbReference type="SAM" id="Phobius"/>
    </source>
</evidence>
<dbReference type="Proteomes" id="UP000236151">
    <property type="component" value="Unassembled WGS sequence"/>
</dbReference>
<dbReference type="AlphaFoldDB" id="A0A2K2FAN3"/>
<accession>A0A2K2FAN3</accession>
<evidence type="ECO:0000313" key="3">
    <source>
        <dbReference type="Proteomes" id="UP000236151"/>
    </source>
</evidence>
<comment type="caution">
    <text evidence="2">The sequence shown here is derived from an EMBL/GenBank/DDBJ whole genome shotgun (WGS) entry which is preliminary data.</text>
</comment>
<keyword evidence="1" id="KW-0472">Membrane</keyword>
<feature type="transmembrane region" description="Helical" evidence="1">
    <location>
        <begin position="53"/>
        <end position="70"/>
    </location>
</feature>
<feature type="transmembrane region" description="Helical" evidence="1">
    <location>
        <begin position="112"/>
        <end position="134"/>
    </location>
</feature>
<keyword evidence="3" id="KW-1185">Reference proteome</keyword>
<dbReference type="OrthoDB" id="2086722at2"/>
<proteinExistence type="predicted"/>
<sequence length="150" mass="16394">MVKEMGQNFKSAISERINLLKICKGIGISYLITIPIFVILSVILTYTSFPEDYIAPAVIVTTVISILFAGSTATRNLKSKGWLNGALVGFIYMLFLYVAGSLAIRDFSVNRHVISMVLIGVLSGSIGGIIGINFRHGSHSRYKPVKKIAR</sequence>